<name>A0A4P2Q5L0_SORCE</name>
<dbReference type="EMBL" id="CP012670">
    <property type="protein sequence ID" value="AUX24717.1"/>
    <property type="molecule type" value="Genomic_DNA"/>
</dbReference>
<proteinExistence type="predicted"/>
<evidence type="ECO:0000313" key="3">
    <source>
        <dbReference type="Proteomes" id="UP000295781"/>
    </source>
</evidence>
<accession>A0A4P2Q5L0</accession>
<feature type="region of interest" description="Disordered" evidence="1">
    <location>
        <begin position="232"/>
        <end position="283"/>
    </location>
</feature>
<protein>
    <submittedName>
        <fullName evidence="2">Uncharacterized protein</fullName>
    </submittedName>
</protein>
<organism evidence="2 3">
    <name type="scientific">Sorangium cellulosum</name>
    <name type="common">Polyangium cellulosum</name>
    <dbReference type="NCBI Taxonomy" id="56"/>
    <lineage>
        <taxon>Bacteria</taxon>
        <taxon>Pseudomonadati</taxon>
        <taxon>Myxococcota</taxon>
        <taxon>Polyangia</taxon>
        <taxon>Polyangiales</taxon>
        <taxon>Polyangiaceae</taxon>
        <taxon>Sorangium</taxon>
    </lineage>
</organism>
<sequence>MGVLALSCASDHQVSPWGAARRPTLGAYVAPADLDARLRAIDLEVAELGLSLDVELRGALPRGRGEVVVRGYSGTDALGRRTSAVRVATPRGVVMAAGPLEGARADRRQATQLVPSLLPGSEAAPAHDELGVFRSGTDLNRDDAPDVVLRNEAGELEIWAVHPLGAVRYAVEIATPPRFALDVDRDGLLELAGRVRVPERDPIGPDLLDVASFEGGRYTHRGGAARAFHAARAGEAAGPGKPPGRSKDDGTPPARPKDDAMPPARPKDDGRPPAPPEDDATRLRRALERAWHALLAGRPAEETLAALDREQVPPALREAFAAHRARVAGVAPARPTGAATSDGTRGPGGAPTRPPAASGTPD</sequence>
<gene>
    <name evidence="2" type="ORF">SOCEGT47_052560</name>
</gene>
<feature type="region of interest" description="Disordered" evidence="1">
    <location>
        <begin position="327"/>
        <end position="362"/>
    </location>
</feature>
<evidence type="ECO:0000256" key="1">
    <source>
        <dbReference type="SAM" id="MobiDB-lite"/>
    </source>
</evidence>
<dbReference type="RefSeq" id="WP_242515237.1">
    <property type="nucleotide sequence ID" value="NZ_CP012670.1"/>
</dbReference>
<evidence type="ECO:0000313" key="2">
    <source>
        <dbReference type="EMBL" id="AUX24717.1"/>
    </source>
</evidence>
<dbReference type="Proteomes" id="UP000295781">
    <property type="component" value="Chromosome"/>
</dbReference>
<feature type="compositionally biased region" description="Basic and acidic residues" evidence="1">
    <location>
        <begin position="245"/>
        <end position="271"/>
    </location>
</feature>
<dbReference type="AlphaFoldDB" id="A0A4P2Q5L0"/>
<reference evidence="2 3" key="1">
    <citation type="submission" date="2015-09" db="EMBL/GenBank/DDBJ databases">
        <title>Sorangium comparison.</title>
        <authorList>
            <person name="Zaburannyi N."/>
            <person name="Bunk B."/>
            <person name="Overmann J."/>
            <person name="Mueller R."/>
        </authorList>
    </citation>
    <scope>NUCLEOTIDE SEQUENCE [LARGE SCALE GENOMIC DNA]</scope>
    <source>
        <strain evidence="2 3">So ceGT47</strain>
    </source>
</reference>